<dbReference type="AlphaFoldDB" id="A0A9P8UST6"/>
<organism evidence="3 4">
    <name type="scientific">Truncatella angustata</name>
    <dbReference type="NCBI Taxonomy" id="152316"/>
    <lineage>
        <taxon>Eukaryota</taxon>
        <taxon>Fungi</taxon>
        <taxon>Dikarya</taxon>
        <taxon>Ascomycota</taxon>
        <taxon>Pezizomycotina</taxon>
        <taxon>Sordariomycetes</taxon>
        <taxon>Xylariomycetidae</taxon>
        <taxon>Amphisphaeriales</taxon>
        <taxon>Sporocadaceae</taxon>
        <taxon>Truncatella</taxon>
    </lineage>
</organism>
<sequence length="270" mass="27921">MAHYNPHEQPGLEVHEPAGLEVVSEPEAPQVINGPTVYGKPFDPSNTYAHPVGGVPHQQYQAPPVNGGYGQYPPESPYPESSVAPPQSQWAPSQVGTVGPSVSEKGAPEPRILGIKRKKFWLIFGPLIAVLVIGLAVGLGVGLGTSHKSSSSPASSSSSNATSTSTSSSATATATVSAIKCPSSNGSYYEASGNTKFLVLCNLDYNGGGGSSDIGNVITDTAEDCANSCATNGTCAGAGWGDYYGSTYCWMKSSLGSSQSASNWYFMIKE</sequence>
<evidence type="ECO:0000256" key="2">
    <source>
        <dbReference type="SAM" id="Phobius"/>
    </source>
</evidence>
<keyword evidence="2" id="KW-0812">Transmembrane</keyword>
<feature type="compositionally biased region" description="Polar residues" evidence="1">
    <location>
        <begin position="87"/>
        <end position="96"/>
    </location>
</feature>
<dbReference type="Proteomes" id="UP000758603">
    <property type="component" value="Unassembled WGS sequence"/>
</dbReference>
<evidence type="ECO:0000313" key="3">
    <source>
        <dbReference type="EMBL" id="KAH6657541.1"/>
    </source>
</evidence>
<keyword evidence="4" id="KW-1185">Reference proteome</keyword>
<name>A0A9P8UST6_9PEZI</name>
<dbReference type="EMBL" id="JAGPXC010000002">
    <property type="protein sequence ID" value="KAH6657541.1"/>
    <property type="molecule type" value="Genomic_DNA"/>
</dbReference>
<comment type="caution">
    <text evidence="3">The sequence shown here is derived from an EMBL/GenBank/DDBJ whole genome shotgun (WGS) entry which is preliminary data.</text>
</comment>
<dbReference type="RefSeq" id="XP_045961775.1">
    <property type="nucleotide sequence ID" value="XM_046105826.1"/>
</dbReference>
<feature type="region of interest" description="Disordered" evidence="1">
    <location>
        <begin position="65"/>
        <end position="108"/>
    </location>
</feature>
<feature type="region of interest" description="Disordered" evidence="1">
    <location>
        <begin position="147"/>
        <end position="167"/>
    </location>
</feature>
<dbReference type="GeneID" id="70134717"/>
<feature type="transmembrane region" description="Helical" evidence="2">
    <location>
        <begin position="120"/>
        <end position="143"/>
    </location>
</feature>
<reference evidence="3" key="1">
    <citation type="journal article" date="2021" name="Nat. Commun.">
        <title>Genetic determinants of endophytism in the Arabidopsis root mycobiome.</title>
        <authorList>
            <person name="Mesny F."/>
            <person name="Miyauchi S."/>
            <person name="Thiergart T."/>
            <person name="Pickel B."/>
            <person name="Atanasova L."/>
            <person name="Karlsson M."/>
            <person name="Huettel B."/>
            <person name="Barry K.W."/>
            <person name="Haridas S."/>
            <person name="Chen C."/>
            <person name="Bauer D."/>
            <person name="Andreopoulos W."/>
            <person name="Pangilinan J."/>
            <person name="LaButti K."/>
            <person name="Riley R."/>
            <person name="Lipzen A."/>
            <person name="Clum A."/>
            <person name="Drula E."/>
            <person name="Henrissat B."/>
            <person name="Kohler A."/>
            <person name="Grigoriev I.V."/>
            <person name="Martin F.M."/>
            <person name="Hacquard S."/>
        </authorList>
    </citation>
    <scope>NUCLEOTIDE SEQUENCE</scope>
    <source>
        <strain evidence="3">MPI-SDFR-AT-0073</strain>
    </source>
</reference>
<keyword evidence="2" id="KW-1133">Transmembrane helix</keyword>
<feature type="compositionally biased region" description="Low complexity" evidence="1">
    <location>
        <begin position="149"/>
        <end position="167"/>
    </location>
</feature>
<protein>
    <recommendedName>
        <fullName evidence="5">Apple domain-containing protein</fullName>
    </recommendedName>
</protein>
<keyword evidence="2" id="KW-0472">Membrane</keyword>
<gene>
    <name evidence="3" type="ORF">BKA67DRAFT_643531</name>
</gene>
<evidence type="ECO:0000313" key="4">
    <source>
        <dbReference type="Proteomes" id="UP000758603"/>
    </source>
</evidence>
<feature type="region of interest" description="Disordered" evidence="1">
    <location>
        <begin position="30"/>
        <end position="50"/>
    </location>
</feature>
<evidence type="ECO:0008006" key="5">
    <source>
        <dbReference type="Google" id="ProtNLM"/>
    </source>
</evidence>
<accession>A0A9P8UST6</accession>
<dbReference type="OrthoDB" id="3499003at2759"/>
<proteinExistence type="predicted"/>
<evidence type="ECO:0000256" key="1">
    <source>
        <dbReference type="SAM" id="MobiDB-lite"/>
    </source>
</evidence>